<keyword evidence="3" id="KW-1185">Reference proteome</keyword>
<dbReference type="Proteomes" id="UP000516046">
    <property type="component" value="Chromosome"/>
</dbReference>
<protein>
    <submittedName>
        <fullName evidence="2">Uncharacterized protein</fullName>
    </submittedName>
</protein>
<feature type="transmembrane region" description="Helical" evidence="1">
    <location>
        <begin position="76"/>
        <end position="97"/>
    </location>
</feature>
<dbReference type="AlphaFoldDB" id="A0A7G9WFT0"/>
<sequence length="98" mass="10605">MEQDTQPETALVALQSAKAAHHRLDRLEEDVKDVHLLAEAMAATQKEMENMKTDMGEVKQSLSILTEQPGGRWGQLVNAVISAVSTGLVGAVLVLILK</sequence>
<dbReference type="KEGG" id="caml:H6X83_11455"/>
<keyword evidence="1" id="KW-0812">Transmembrane</keyword>
<evidence type="ECO:0000256" key="1">
    <source>
        <dbReference type="SAM" id="Phobius"/>
    </source>
</evidence>
<keyword evidence="1" id="KW-0472">Membrane</keyword>
<dbReference type="RefSeq" id="WP_212506612.1">
    <property type="nucleotide sequence ID" value="NZ_CP060696.1"/>
</dbReference>
<evidence type="ECO:0000313" key="2">
    <source>
        <dbReference type="EMBL" id="QNO17542.1"/>
    </source>
</evidence>
<organism evidence="2 3">
    <name type="scientific">Caproicibacterium amylolyticum</name>
    <dbReference type="NCBI Taxonomy" id="2766537"/>
    <lineage>
        <taxon>Bacteria</taxon>
        <taxon>Bacillati</taxon>
        <taxon>Bacillota</taxon>
        <taxon>Clostridia</taxon>
        <taxon>Eubacteriales</taxon>
        <taxon>Oscillospiraceae</taxon>
        <taxon>Caproicibacterium</taxon>
    </lineage>
</organism>
<name>A0A7G9WFT0_9FIRM</name>
<evidence type="ECO:0000313" key="3">
    <source>
        <dbReference type="Proteomes" id="UP000516046"/>
    </source>
</evidence>
<accession>A0A7G9WFT0</accession>
<gene>
    <name evidence="2" type="ORF">H6X83_11455</name>
</gene>
<reference evidence="2 3" key="1">
    <citation type="submission" date="2020-08" db="EMBL/GenBank/DDBJ databases">
        <authorList>
            <person name="Ren C."/>
            <person name="Gu Y."/>
            <person name="Xu Y."/>
        </authorList>
    </citation>
    <scope>NUCLEOTIDE SEQUENCE [LARGE SCALE GENOMIC DNA]</scope>
    <source>
        <strain evidence="2 3">LBM18003</strain>
    </source>
</reference>
<proteinExistence type="predicted"/>
<keyword evidence="1" id="KW-1133">Transmembrane helix</keyword>
<dbReference type="EMBL" id="CP060696">
    <property type="protein sequence ID" value="QNO17542.1"/>
    <property type="molecule type" value="Genomic_DNA"/>
</dbReference>